<sequence>MFIEDNKDDIRSLPPAEKYLLYHTLKAIPAKLNTGYFIQSHWSYVVNRLLLRASFRET</sequence>
<dbReference type="InterPro" id="IPR007492">
    <property type="entry name" value="LytTR_DNA-bd_dom"/>
</dbReference>
<evidence type="ECO:0000313" key="3">
    <source>
        <dbReference type="Proteomes" id="UP000252081"/>
    </source>
</evidence>
<dbReference type="Proteomes" id="UP000252081">
    <property type="component" value="Unassembled WGS sequence"/>
</dbReference>
<dbReference type="EMBL" id="QNQU01000005">
    <property type="protein sequence ID" value="RBQ08933.1"/>
    <property type="molecule type" value="Genomic_DNA"/>
</dbReference>
<gene>
    <name evidence="2" type="ORF">DRW42_06910</name>
</gene>
<organism evidence="2 3">
    <name type="scientific">Pedobacter miscanthi</name>
    <dbReference type="NCBI Taxonomy" id="2259170"/>
    <lineage>
        <taxon>Bacteria</taxon>
        <taxon>Pseudomonadati</taxon>
        <taxon>Bacteroidota</taxon>
        <taxon>Sphingobacteriia</taxon>
        <taxon>Sphingobacteriales</taxon>
        <taxon>Sphingobacteriaceae</taxon>
        <taxon>Pedobacter</taxon>
    </lineage>
</organism>
<accession>A0A366L639</accession>
<reference evidence="2 3" key="1">
    <citation type="submission" date="2018-07" db="EMBL/GenBank/DDBJ databases">
        <title>A draft genome of a endophytic bacteria, a new species of Pedobacter.</title>
        <authorList>
            <person name="Zhang Z.D."/>
            <person name="Chen Z.J."/>
        </authorList>
    </citation>
    <scope>NUCLEOTIDE SEQUENCE [LARGE SCALE GENOMIC DNA]</scope>
    <source>
        <strain evidence="2 3">RS10</strain>
    </source>
</reference>
<comment type="caution">
    <text evidence="2">The sequence shown here is derived from an EMBL/GenBank/DDBJ whole genome shotgun (WGS) entry which is preliminary data.</text>
</comment>
<evidence type="ECO:0000313" key="2">
    <source>
        <dbReference type="EMBL" id="RBQ08933.1"/>
    </source>
</evidence>
<dbReference type="AlphaFoldDB" id="A0A366L639"/>
<protein>
    <recommendedName>
        <fullName evidence="1">HTH LytTR-type domain-containing protein</fullName>
    </recommendedName>
</protein>
<name>A0A366L639_9SPHI</name>
<dbReference type="GO" id="GO:0003677">
    <property type="term" value="F:DNA binding"/>
    <property type="evidence" value="ECO:0007669"/>
    <property type="project" value="InterPro"/>
</dbReference>
<keyword evidence="3" id="KW-1185">Reference proteome</keyword>
<evidence type="ECO:0000259" key="1">
    <source>
        <dbReference type="Pfam" id="PF04397"/>
    </source>
</evidence>
<dbReference type="Pfam" id="PF04397">
    <property type="entry name" value="LytTR"/>
    <property type="match status" value="1"/>
</dbReference>
<feature type="domain" description="HTH LytTR-type" evidence="1">
    <location>
        <begin position="2"/>
        <end position="48"/>
    </location>
</feature>
<proteinExistence type="predicted"/>